<feature type="region of interest" description="Disordered" evidence="1">
    <location>
        <begin position="64"/>
        <end position="99"/>
    </location>
</feature>
<evidence type="ECO:0000256" key="1">
    <source>
        <dbReference type="SAM" id="MobiDB-lite"/>
    </source>
</evidence>
<dbReference type="Proteomes" id="UP000516373">
    <property type="component" value="Chromosome"/>
</dbReference>
<dbReference type="AlphaFoldDB" id="A0A7G1NJB8"/>
<dbReference type="EMBL" id="AP023439">
    <property type="protein sequence ID" value="BCL21857.1"/>
    <property type="molecule type" value="Genomic_DNA"/>
</dbReference>
<sequence length="99" mass="10580">MRERGRASSIPRRNLTTLRGSARRSFLVTHLHRLGTLDPALSEIFMPDCAERLDAAKELLSAGLYGDADGPAESGRDADAAPQAHQIERGAAGNHGESS</sequence>
<name>A0A7G1NJB8_9ACTN</name>
<proteinExistence type="predicted"/>
<accession>A0A7G1NJB8</accession>
<protein>
    <submittedName>
        <fullName evidence="2">Uncharacterized protein</fullName>
    </submittedName>
</protein>
<gene>
    <name evidence="2" type="ORF">GCM10017668_37000</name>
</gene>
<dbReference type="KEGG" id="stui:GCM10017668_37000"/>
<organism evidence="2 3">
    <name type="scientific">Streptomyces tuirus</name>
    <dbReference type="NCBI Taxonomy" id="68278"/>
    <lineage>
        <taxon>Bacteria</taxon>
        <taxon>Bacillati</taxon>
        <taxon>Actinomycetota</taxon>
        <taxon>Actinomycetes</taxon>
        <taxon>Kitasatosporales</taxon>
        <taxon>Streptomycetaceae</taxon>
        <taxon>Streptomyces</taxon>
    </lineage>
</organism>
<evidence type="ECO:0000313" key="3">
    <source>
        <dbReference type="Proteomes" id="UP000516373"/>
    </source>
</evidence>
<evidence type="ECO:0000313" key="2">
    <source>
        <dbReference type="EMBL" id="BCL21857.1"/>
    </source>
</evidence>
<reference evidence="2 3" key="1">
    <citation type="journal article" date="2014" name="Int. J. Syst. Evol. Microbiol.">
        <title>Complete genome sequence of Corynebacterium casei LMG S-19264T (=DSM 44701T), isolated from a smear-ripened cheese.</title>
        <authorList>
            <consortium name="US DOE Joint Genome Institute (JGI-PGF)"/>
            <person name="Walter F."/>
            <person name="Albersmeier A."/>
            <person name="Kalinowski J."/>
            <person name="Ruckert C."/>
        </authorList>
    </citation>
    <scope>NUCLEOTIDE SEQUENCE [LARGE SCALE GENOMIC DNA]</scope>
    <source>
        <strain evidence="2 3">JCM 4255</strain>
    </source>
</reference>